<keyword evidence="2" id="KW-1185">Reference proteome</keyword>
<accession>A0A225AQ81</accession>
<dbReference type="GeneID" id="31000717"/>
<dbReference type="EMBL" id="LFMY01000001">
    <property type="protein sequence ID" value="OKL63781.1"/>
    <property type="molecule type" value="Genomic_DNA"/>
</dbReference>
<sequence length="163" mass="18439">MGTHLSAAYFLHLFRLHVEDQFEMGILSLIVSRYTEVVSEWIEMKESPPIHGHKYISSSDGRYGSMSNYGVSDPVRSKLQGIWYAIVGAVMTFVEKLNETAYHQAPEQNVSRNQQNRTSLHEHVGNITELSKIASTLVSRVKNSSLLWDTSHLEKKVLGTGLY</sequence>
<protein>
    <submittedName>
        <fullName evidence="1">Uncharacterized protein</fullName>
    </submittedName>
</protein>
<evidence type="ECO:0000313" key="2">
    <source>
        <dbReference type="Proteomes" id="UP000214365"/>
    </source>
</evidence>
<reference evidence="1 2" key="1">
    <citation type="submission" date="2015-06" db="EMBL/GenBank/DDBJ databases">
        <title>Talaromyces atroroseus IBT 11181 draft genome.</title>
        <authorList>
            <person name="Rasmussen K.B."/>
            <person name="Rasmussen S."/>
            <person name="Petersen B."/>
            <person name="Sicheritz-Ponten T."/>
            <person name="Mortensen U.H."/>
            <person name="Thrane U."/>
        </authorList>
    </citation>
    <scope>NUCLEOTIDE SEQUENCE [LARGE SCALE GENOMIC DNA]</scope>
    <source>
        <strain evidence="1 2">IBT 11181</strain>
    </source>
</reference>
<dbReference type="AlphaFoldDB" id="A0A225AQ81"/>
<name>A0A225AQ81_TALAT</name>
<evidence type="ECO:0000313" key="1">
    <source>
        <dbReference type="EMBL" id="OKL63781.1"/>
    </source>
</evidence>
<proteinExistence type="predicted"/>
<comment type="caution">
    <text evidence="1">The sequence shown here is derived from an EMBL/GenBank/DDBJ whole genome shotgun (WGS) entry which is preliminary data.</text>
</comment>
<dbReference type="RefSeq" id="XP_020123902.1">
    <property type="nucleotide sequence ID" value="XM_020260826.1"/>
</dbReference>
<organism evidence="1 2">
    <name type="scientific">Talaromyces atroroseus</name>
    <dbReference type="NCBI Taxonomy" id="1441469"/>
    <lineage>
        <taxon>Eukaryota</taxon>
        <taxon>Fungi</taxon>
        <taxon>Dikarya</taxon>
        <taxon>Ascomycota</taxon>
        <taxon>Pezizomycotina</taxon>
        <taxon>Eurotiomycetes</taxon>
        <taxon>Eurotiomycetidae</taxon>
        <taxon>Eurotiales</taxon>
        <taxon>Trichocomaceae</taxon>
        <taxon>Talaromyces</taxon>
        <taxon>Talaromyces sect. Trachyspermi</taxon>
    </lineage>
</organism>
<gene>
    <name evidence="1" type="ORF">UA08_00962</name>
</gene>
<feature type="non-terminal residue" evidence="1">
    <location>
        <position position="163"/>
    </location>
</feature>
<dbReference type="Proteomes" id="UP000214365">
    <property type="component" value="Unassembled WGS sequence"/>
</dbReference>